<accession>A0A147B9N5</accession>
<evidence type="ECO:0000313" key="1">
    <source>
        <dbReference type="EMBL" id="JAR87085.1"/>
    </source>
</evidence>
<dbReference type="AlphaFoldDB" id="A0A147B9N5"/>
<protein>
    <submittedName>
        <fullName evidence="1">Uncharacterized protein</fullName>
    </submittedName>
</protein>
<reference evidence="1" key="1">
    <citation type="submission" date="2016-03" db="EMBL/GenBank/DDBJ databases">
        <title>Gut transcriptome analysis on engorged females of Ornithodoros mimon (Acari: Argasidae) and phylogenetic inferences of soft ticks.</title>
        <authorList>
            <person name="Landulfo G.A."/>
            <person name="Giovanni D."/>
            <person name="Carvalho E."/>
            <person name="Junqueira-de-Azevedo I."/>
            <person name="Patane J."/>
            <person name="Mendoca R."/>
            <person name="Barros-Battesti D."/>
        </authorList>
    </citation>
    <scope>NUCLEOTIDE SEQUENCE</scope>
    <source>
        <strain evidence="1">Females</strain>
        <tissue evidence="1">Gut</tissue>
    </source>
</reference>
<sequence length="135" mass="15218">LSSNAKEDRDKVFGSFLHIRKGVGWGNVGDAQKVKQKSECFPMCMYHSVRSADSSINNSVKNHLAQMRRPNKINGILNINNTSNLKGRRIVHRGMRKNAYAAIQAPRSHTVRVSMRKFPNSFAIGTIRAVRSIHM</sequence>
<feature type="non-terminal residue" evidence="1">
    <location>
        <position position="1"/>
    </location>
</feature>
<dbReference type="EMBL" id="GEIB01000966">
    <property type="protein sequence ID" value="JAR87085.1"/>
    <property type="molecule type" value="Transcribed_RNA"/>
</dbReference>
<name>A0A147B9N5_9ACAR</name>
<proteinExistence type="predicted"/>
<organism evidence="1">
    <name type="scientific">Alectorobius mimon</name>
    <dbReference type="NCBI Taxonomy" id="360319"/>
    <lineage>
        <taxon>Eukaryota</taxon>
        <taxon>Metazoa</taxon>
        <taxon>Ecdysozoa</taxon>
        <taxon>Arthropoda</taxon>
        <taxon>Chelicerata</taxon>
        <taxon>Arachnida</taxon>
        <taxon>Acari</taxon>
        <taxon>Parasitiformes</taxon>
        <taxon>Ixodida</taxon>
        <taxon>Ixodoidea</taxon>
        <taxon>Argasidae</taxon>
        <taxon>Ornithodorinae</taxon>
        <taxon>Alectorobius</taxon>
    </lineage>
</organism>